<dbReference type="eggNOG" id="COG1361">
    <property type="taxonomic scope" value="Bacteria"/>
</dbReference>
<dbReference type="InterPro" id="IPR008752">
    <property type="entry name" value="Peptidase_M11"/>
</dbReference>
<dbReference type="Pfam" id="PF17963">
    <property type="entry name" value="Big_9"/>
    <property type="match status" value="1"/>
</dbReference>
<dbReference type="EMBL" id="CP000931">
    <property type="protein sequence ID" value="ABZ77060.1"/>
    <property type="molecule type" value="Genomic_DNA"/>
</dbReference>
<accession>B0TK41</accession>
<reference evidence="5" key="1">
    <citation type="submission" date="2008-01" db="EMBL/GenBank/DDBJ databases">
        <title>Complete sequence of Shewanella halifaxensis HAW-EB4.</title>
        <authorList>
            <consortium name="US DOE Joint Genome Institute"/>
            <person name="Copeland A."/>
            <person name="Lucas S."/>
            <person name="Lapidus A."/>
            <person name="Glavina del Rio T."/>
            <person name="Dalin E."/>
            <person name="Tice H."/>
            <person name="Bruce D."/>
            <person name="Goodwin L."/>
            <person name="Pitluck S."/>
            <person name="Sims D."/>
            <person name="Brettin T."/>
            <person name="Detter J.C."/>
            <person name="Han C."/>
            <person name="Kuske C.R."/>
            <person name="Schmutz J."/>
            <person name="Larimer F."/>
            <person name="Land M."/>
            <person name="Hauser L."/>
            <person name="Kyrpides N."/>
            <person name="Kim E."/>
            <person name="Zhao J.-S."/>
            <person name="Richardson P."/>
        </authorList>
    </citation>
    <scope>NUCLEOTIDE SEQUENCE [LARGE SCALE GENOMIC DNA]</scope>
    <source>
        <strain evidence="5">HAW-EB4</strain>
    </source>
</reference>
<dbReference type="InterPro" id="IPR013783">
    <property type="entry name" value="Ig-like_fold"/>
</dbReference>
<evidence type="ECO:0000259" key="3">
    <source>
        <dbReference type="Pfam" id="PF05548"/>
    </source>
</evidence>
<feature type="region of interest" description="Disordered" evidence="1">
    <location>
        <begin position="41"/>
        <end position="62"/>
    </location>
</feature>
<name>B0TK41_SHEHH</name>
<sequence>MNNKNVKLAARSAATILKLSATTLLTFSAFTFSVASTAAPTSNAHSYAQGDTQKKGSNPHKQRVEDQTLQLASRMAEFRQASKSNKQQLKQELIAHTTARQQLLNDLVKTNPQAAVRAVLPEAARAGMPKEVLAMLTQKRELTGELELSYVDYEDGSHSQLRHTLITDNGSVELHLPKGAKFEQLKTGVQIKAKGWMFKGDSAEQVESSALVLNDDGDSLQLLAATNITSVSASSLPNTIGEQRTLVILVNFQNNTRQPWTKEEAQELVFGTVNDYYQEASYGQTWLSGDVQGYFTLPIDATCRTNDIDNYGRQAVVDSGVDVSGYDRWVYIYPENSDCGWTGQGTIGGSPSRAFINGSMTLRTVGHEMGHNLGLYHAKDYDCSEGVLTGRCMSFEYGDTMDIMGKSEVTGHFNAFSKQQLGWITPAAGGIVTAENDGSYLLEPYETVPAGNAKGLKVRRGTDADTGLPLWYYLEYRQAIGFDDFLAGKNGITDGVVLHLATENDMQSNLLIDMTPNSGIYDFDDAALLAGTSYTDPDAGVTITTEWADASGASVSVSYSGLSCVKANPSLSLLPNESAWVEAGTLVAYSASVTNNDSTGCATSDYNVSAVVPSGWVVTQNSLSLAPGASGTVSLNVSSAETTRDGFYDIAITAVDRSDSEYAKTGIVSYVVDSPIEACVMASPRFVLSVDNSGELAPGEIATYRGTITSQDSSSCASSDFDVTANVPAGWRADSLGVSLAPGESRNISLNVESSTVAQDGTYDFDMSAQNHLDNRYIGNDNASYTVAKPLPTCTLAAPIIVVSNPQGAEVTAGTQVSYSATVTSQDSEACSEAVFTLFADVPTGWSASQARVTLAPGASTVVDINITSDTEAEAGSFNIGLNAQNASATEYLGKASVSYTVKSAANTAPVAVSDSVTMSSKTSVVIDVLANDWDAENDELTIVSVSQGAKGSVQVNGSGQVIYSPAKSFKSSDSFSYTISDGDKTATASVSLSLASSGGGGGNGHGNGKK</sequence>
<keyword evidence="6" id="KW-1185">Reference proteome</keyword>
<dbReference type="Pfam" id="PF10633">
    <property type="entry name" value="NPCBM_assoc"/>
    <property type="match status" value="1"/>
</dbReference>
<feature type="domain" description="Alpha-galactosidase NEW3" evidence="4">
    <location>
        <begin position="811"/>
        <end position="885"/>
    </location>
</feature>
<feature type="chain" id="PRO_5002753357" evidence="2">
    <location>
        <begin position="39"/>
        <end position="1011"/>
    </location>
</feature>
<dbReference type="Gene3D" id="2.60.40.3440">
    <property type="match status" value="1"/>
</dbReference>
<gene>
    <name evidence="5" type="ordered locus">Shal_2503</name>
</gene>
<dbReference type="Proteomes" id="UP000001317">
    <property type="component" value="Chromosome"/>
</dbReference>
<proteinExistence type="predicted"/>
<dbReference type="KEGG" id="shl:Shal_2503"/>
<dbReference type="InterPro" id="IPR018905">
    <property type="entry name" value="A-galactase_NEW3"/>
</dbReference>
<evidence type="ECO:0000256" key="2">
    <source>
        <dbReference type="SAM" id="SignalP"/>
    </source>
</evidence>
<keyword evidence="2" id="KW-0732">Signal</keyword>
<organism evidence="5 6">
    <name type="scientific">Shewanella halifaxensis (strain HAW-EB4)</name>
    <dbReference type="NCBI Taxonomy" id="458817"/>
    <lineage>
        <taxon>Bacteria</taxon>
        <taxon>Pseudomonadati</taxon>
        <taxon>Pseudomonadota</taxon>
        <taxon>Gammaproteobacteria</taxon>
        <taxon>Alteromonadales</taxon>
        <taxon>Shewanellaceae</taxon>
        <taxon>Shewanella</taxon>
    </lineage>
</organism>
<dbReference type="OrthoDB" id="5904383at2"/>
<evidence type="ECO:0000259" key="4">
    <source>
        <dbReference type="Pfam" id="PF10633"/>
    </source>
</evidence>
<dbReference type="Gene3D" id="2.60.40.10">
    <property type="entry name" value="Immunoglobulins"/>
    <property type="match status" value="3"/>
</dbReference>
<dbReference type="AlphaFoldDB" id="B0TK41"/>
<protein>
    <submittedName>
        <fullName evidence="5">Peptidase M11 gametolysin</fullName>
    </submittedName>
</protein>
<dbReference type="RefSeq" id="WP_012277588.1">
    <property type="nucleotide sequence ID" value="NC_010334.1"/>
</dbReference>
<feature type="domain" description="Peptidase M11 gametolysin" evidence="3">
    <location>
        <begin position="271"/>
        <end position="430"/>
    </location>
</feature>
<dbReference type="SUPFAM" id="SSF55486">
    <property type="entry name" value="Metalloproteases ('zincins'), catalytic domain"/>
    <property type="match status" value="1"/>
</dbReference>
<evidence type="ECO:0000256" key="1">
    <source>
        <dbReference type="SAM" id="MobiDB-lite"/>
    </source>
</evidence>
<dbReference type="STRING" id="458817.Shal_2503"/>
<evidence type="ECO:0000313" key="5">
    <source>
        <dbReference type="EMBL" id="ABZ77060.1"/>
    </source>
</evidence>
<evidence type="ECO:0000313" key="6">
    <source>
        <dbReference type="Proteomes" id="UP000001317"/>
    </source>
</evidence>
<dbReference type="HOGENOM" id="CLU_011423_0_0_6"/>
<dbReference type="Pfam" id="PF05548">
    <property type="entry name" value="Peptidase_M11"/>
    <property type="match status" value="1"/>
</dbReference>
<feature type="signal peptide" evidence="2">
    <location>
        <begin position="1"/>
        <end position="38"/>
    </location>
</feature>